<evidence type="ECO:0000313" key="2">
    <source>
        <dbReference type="Proteomes" id="UP000644507"/>
    </source>
</evidence>
<reference evidence="1" key="2">
    <citation type="submission" date="2020-09" db="EMBL/GenBank/DDBJ databases">
        <authorList>
            <person name="Sun Q."/>
            <person name="Kim S."/>
        </authorList>
    </citation>
    <scope>NUCLEOTIDE SEQUENCE</scope>
    <source>
        <strain evidence="1">KCTC 12988</strain>
    </source>
</reference>
<reference evidence="1" key="1">
    <citation type="journal article" date="2014" name="Int. J. Syst. Evol. Microbiol.">
        <title>Complete genome sequence of Corynebacterium casei LMG S-19264T (=DSM 44701T), isolated from a smear-ripened cheese.</title>
        <authorList>
            <consortium name="US DOE Joint Genome Institute (JGI-PGF)"/>
            <person name="Walter F."/>
            <person name="Albersmeier A."/>
            <person name="Kalinowski J."/>
            <person name="Ruckert C."/>
        </authorList>
    </citation>
    <scope>NUCLEOTIDE SEQUENCE</scope>
    <source>
        <strain evidence="1">KCTC 12988</strain>
    </source>
</reference>
<dbReference type="RefSeq" id="WP_189574720.1">
    <property type="nucleotide sequence ID" value="NZ_BMXI01000054.1"/>
</dbReference>
<name>A0A918TYE2_9BACT</name>
<comment type="caution">
    <text evidence="1">The sequence shown here is derived from an EMBL/GenBank/DDBJ whole genome shotgun (WGS) entry which is preliminary data.</text>
</comment>
<dbReference type="EMBL" id="BMXI01000054">
    <property type="protein sequence ID" value="GHC68427.1"/>
    <property type="molecule type" value="Genomic_DNA"/>
</dbReference>
<organism evidence="1 2">
    <name type="scientific">Roseibacillus persicicus</name>
    <dbReference type="NCBI Taxonomy" id="454148"/>
    <lineage>
        <taxon>Bacteria</taxon>
        <taxon>Pseudomonadati</taxon>
        <taxon>Verrucomicrobiota</taxon>
        <taxon>Verrucomicrobiia</taxon>
        <taxon>Verrucomicrobiales</taxon>
        <taxon>Verrucomicrobiaceae</taxon>
        <taxon>Roseibacillus</taxon>
    </lineage>
</organism>
<accession>A0A918TYE2</accession>
<sequence length="184" mass="19877">MKLLSIGFLLIVTVVGHGQEKWTGGYETNKVIYAATVNGKRIEVLLSEGPFDPDKHKVDPFRIEERDGKDIAIWPKVNGYAMVGLDGGPLPPKASQLPHLQRLAVSFGDKTIECPSDLLAHVFLPWTDTTFKPSFRNTLVTISSDSTTVIIDLACGDGGGVGNQMFTIALDGKCLVGQPEAPMP</sequence>
<evidence type="ECO:0000313" key="1">
    <source>
        <dbReference type="EMBL" id="GHC68427.1"/>
    </source>
</evidence>
<dbReference type="Proteomes" id="UP000644507">
    <property type="component" value="Unassembled WGS sequence"/>
</dbReference>
<proteinExistence type="predicted"/>
<protein>
    <submittedName>
        <fullName evidence="1">Uncharacterized protein</fullName>
    </submittedName>
</protein>
<gene>
    <name evidence="1" type="ORF">GCM10007100_40450</name>
</gene>
<keyword evidence="2" id="KW-1185">Reference proteome</keyword>
<dbReference type="AlphaFoldDB" id="A0A918TYE2"/>